<sequence>MVRTEKYHRSTNACVEIENGPFGISSINFKANEPAFVGIGSCTSRLNGRYSGVIHYNNELELSNRKFKLYCVIDESACLRIDFIEIALGSSDEKVAAWKDAKPEDADYEVPALVYQGSRLGSPDNQTKPFVGVLVFGN</sequence>
<evidence type="ECO:0000313" key="1">
    <source>
        <dbReference type="EMBL" id="SCU82756.1"/>
    </source>
</evidence>
<accession>A0A1G4J094</accession>
<dbReference type="Proteomes" id="UP000189911">
    <property type="component" value="Chromosome B"/>
</dbReference>
<protein>
    <submittedName>
        <fullName evidence="1">LANO_0B07426g1_1</fullName>
    </submittedName>
</protein>
<name>A0A1G4J094_9SACH</name>
<organism evidence="1 2">
    <name type="scientific">Lachancea nothofagi CBS 11611</name>
    <dbReference type="NCBI Taxonomy" id="1266666"/>
    <lineage>
        <taxon>Eukaryota</taxon>
        <taxon>Fungi</taxon>
        <taxon>Dikarya</taxon>
        <taxon>Ascomycota</taxon>
        <taxon>Saccharomycotina</taxon>
        <taxon>Saccharomycetes</taxon>
        <taxon>Saccharomycetales</taxon>
        <taxon>Saccharomycetaceae</taxon>
        <taxon>Lachancea</taxon>
    </lineage>
</organism>
<dbReference type="EMBL" id="LT598450">
    <property type="protein sequence ID" value="SCU82756.1"/>
    <property type="molecule type" value="Genomic_DNA"/>
</dbReference>
<proteinExistence type="predicted"/>
<gene>
    <name evidence="1" type="ORF">LANO_0B07426G</name>
</gene>
<keyword evidence="2" id="KW-1185">Reference proteome</keyword>
<evidence type="ECO:0000313" key="2">
    <source>
        <dbReference type="Proteomes" id="UP000189911"/>
    </source>
</evidence>
<reference evidence="2" key="1">
    <citation type="submission" date="2016-03" db="EMBL/GenBank/DDBJ databases">
        <authorList>
            <person name="Devillers Hugo."/>
        </authorList>
    </citation>
    <scope>NUCLEOTIDE SEQUENCE [LARGE SCALE GENOMIC DNA]</scope>
</reference>
<dbReference type="AlphaFoldDB" id="A0A1G4J094"/>
<dbReference type="OrthoDB" id="4031013at2759"/>